<sequence length="26" mass="2906">MARIYTSGCFREEPLQGAAYIQKDSA</sequence>
<reference evidence="2" key="1">
    <citation type="submission" date="2020-12" db="UniProtKB">
        <authorList>
            <consortium name="WormBaseParasite"/>
        </authorList>
    </citation>
    <scope>IDENTIFICATION</scope>
    <source>
        <strain evidence="2">MHco3</strain>
    </source>
</reference>
<protein>
    <submittedName>
        <fullName evidence="2">Uncharacterized protein</fullName>
    </submittedName>
</protein>
<accession>A0A7I4Y8W6</accession>
<evidence type="ECO:0000313" key="2">
    <source>
        <dbReference type="WBParaSite" id="HCON_00067760-00001"/>
    </source>
</evidence>
<dbReference type="AlphaFoldDB" id="A0A7I4Y8W6"/>
<dbReference type="WBParaSite" id="HCON_00067760-00001">
    <property type="protein sequence ID" value="HCON_00067760-00001"/>
    <property type="gene ID" value="HCON_00067760"/>
</dbReference>
<dbReference type="Proteomes" id="UP000025227">
    <property type="component" value="Unplaced"/>
</dbReference>
<evidence type="ECO:0000313" key="1">
    <source>
        <dbReference type="Proteomes" id="UP000025227"/>
    </source>
</evidence>
<keyword evidence="1" id="KW-1185">Reference proteome</keyword>
<name>A0A7I4Y8W6_HAECO</name>
<proteinExistence type="predicted"/>
<organism evidence="1 2">
    <name type="scientific">Haemonchus contortus</name>
    <name type="common">Barber pole worm</name>
    <dbReference type="NCBI Taxonomy" id="6289"/>
    <lineage>
        <taxon>Eukaryota</taxon>
        <taxon>Metazoa</taxon>
        <taxon>Ecdysozoa</taxon>
        <taxon>Nematoda</taxon>
        <taxon>Chromadorea</taxon>
        <taxon>Rhabditida</taxon>
        <taxon>Rhabditina</taxon>
        <taxon>Rhabditomorpha</taxon>
        <taxon>Strongyloidea</taxon>
        <taxon>Trichostrongylidae</taxon>
        <taxon>Haemonchus</taxon>
    </lineage>
</organism>